<dbReference type="GO" id="GO:0005886">
    <property type="term" value="C:plasma membrane"/>
    <property type="evidence" value="ECO:0007669"/>
    <property type="project" value="UniProtKB-SubCell"/>
</dbReference>
<proteinExistence type="predicted"/>
<keyword evidence="2" id="KW-1003">Cell membrane</keyword>
<feature type="domain" description="Pycsar effector protein" evidence="9">
    <location>
        <begin position="23"/>
        <end position="180"/>
    </location>
</feature>
<dbReference type="EMBL" id="JANCMU010000003">
    <property type="protein sequence ID" value="MDG4946126.1"/>
    <property type="molecule type" value="Genomic_DNA"/>
</dbReference>
<keyword evidence="4" id="KW-0547">Nucleotide-binding</keyword>
<name>A0A9X4RUX5_9FLAO</name>
<gene>
    <name evidence="10" type="ORF">NMK71_06840</name>
</gene>
<dbReference type="RefSeq" id="WP_304417491.1">
    <property type="nucleotide sequence ID" value="NZ_JANAIE010000006.1"/>
</dbReference>
<dbReference type="Pfam" id="PF18967">
    <property type="entry name" value="PycTM"/>
    <property type="match status" value="1"/>
</dbReference>
<evidence type="ECO:0000256" key="8">
    <source>
        <dbReference type="SAM" id="Phobius"/>
    </source>
</evidence>
<keyword evidence="5 8" id="KW-1133">Transmembrane helix</keyword>
<dbReference type="GO" id="GO:0000166">
    <property type="term" value="F:nucleotide binding"/>
    <property type="evidence" value="ECO:0007669"/>
    <property type="project" value="UniProtKB-KW"/>
</dbReference>
<evidence type="ECO:0000313" key="10">
    <source>
        <dbReference type="EMBL" id="MDG4946126.1"/>
    </source>
</evidence>
<feature type="transmembrane region" description="Helical" evidence="8">
    <location>
        <begin position="71"/>
        <end position="96"/>
    </location>
</feature>
<evidence type="ECO:0000256" key="2">
    <source>
        <dbReference type="ARBA" id="ARBA00022475"/>
    </source>
</evidence>
<dbReference type="Proteomes" id="UP001152599">
    <property type="component" value="Unassembled WGS sequence"/>
</dbReference>
<dbReference type="AlphaFoldDB" id="A0A9X4RUX5"/>
<dbReference type="GO" id="GO:0051607">
    <property type="term" value="P:defense response to virus"/>
    <property type="evidence" value="ECO:0007669"/>
    <property type="project" value="UniProtKB-KW"/>
</dbReference>
<keyword evidence="6" id="KW-0051">Antiviral defense</keyword>
<evidence type="ECO:0000256" key="1">
    <source>
        <dbReference type="ARBA" id="ARBA00004236"/>
    </source>
</evidence>
<feature type="transmembrane region" description="Helical" evidence="8">
    <location>
        <begin position="163"/>
        <end position="182"/>
    </location>
</feature>
<dbReference type="InterPro" id="IPR043760">
    <property type="entry name" value="PycTM_dom"/>
</dbReference>
<keyword evidence="3 8" id="KW-0812">Transmembrane</keyword>
<comment type="caution">
    <text evidence="10">The sequence shown here is derived from an EMBL/GenBank/DDBJ whole genome shotgun (WGS) entry which is preliminary data.</text>
</comment>
<evidence type="ECO:0000259" key="9">
    <source>
        <dbReference type="Pfam" id="PF18967"/>
    </source>
</evidence>
<evidence type="ECO:0000256" key="3">
    <source>
        <dbReference type="ARBA" id="ARBA00022692"/>
    </source>
</evidence>
<sequence length="184" mass="21296">MKSKSKKIERHMANESKINLVHHYWNSINYIFSLIKGSEIKAGLILSFYGLLLNLVFQKINFILGGDKISILLYVITGLWVLITCISIFFSIQCFIPKLEGKYDKNIFFYRDIVSKFGDIHEFSKTFHSVSKDEKELFEELGQQIFILSKIASKKFKSVNNSLKFLAIGLVLLLLLIIVFLFSR</sequence>
<reference evidence="10" key="1">
    <citation type="submission" date="2022-07" db="EMBL/GenBank/DDBJ databases">
        <title>Description and genome-wide analysis of Profundicola chukchiensis gen. nov., sp. nov., marine bacteria isolated from bottom sediments of the Chukchi Sea.</title>
        <authorList>
            <person name="Romanenko L."/>
            <person name="Otstavnykh N."/>
            <person name="Kurilenko V."/>
            <person name="Eremeev V."/>
            <person name="Velansky P."/>
            <person name="Mikhailov V."/>
            <person name="Isaeva M."/>
        </authorList>
    </citation>
    <scope>NUCLEOTIDE SEQUENCE</scope>
    <source>
        <strain evidence="10">KMM 9713</strain>
    </source>
</reference>
<evidence type="ECO:0000256" key="5">
    <source>
        <dbReference type="ARBA" id="ARBA00022989"/>
    </source>
</evidence>
<evidence type="ECO:0000256" key="4">
    <source>
        <dbReference type="ARBA" id="ARBA00022741"/>
    </source>
</evidence>
<keyword evidence="7 8" id="KW-0472">Membrane</keyword>
<evidence type="ECO:0000256" key="7">
    <source>
        <dbReference type="ARBA" id="ARBA00023136"/>
    </source>
</evidence>
<feature type="transmembrane region" description="Helical" evidence="8">
    <location>
        <begin position="42"/>
        <end position="65"/>
    </location>
</feature>
<keyword evidence="11" id="KW-1185">Reference proteome</keyword>
<protein>
    <submittedName>
        <fullName evidence="10">DUF5706 domain-containing protein</fullName>
    </submittedName>
</protein>
<evidence type="ECO:0000256" key="6">
    <source>
        <dbReference type="ARBA" id="ARBA00023118"/>
    </source>
</evidence>
<evidence type="ECO:0000313" key="11">
    <source>
        <dbReference type="Proteomes" id="UP001152599"/>
    </source>
</evidence>
<accession>A0A9X4RUX5</accession>
<comment type="subcellular location">
    <subcellularLocation>
        <location evidence="1">Cell membrane</location>
    </subcellularLocation>
</comment>
<organism evidence="10 11">
    <name type="scientific">Profundicola chukchiensis</name>
    <dbReference type="NCBI Taxonomy" id="2961959"/>
    <lineage>
        <taxon>Bacteria</taxon>
        <taxon>Pseudomonadati</taxon>
        <taxon>Bacteroidota</taxon>
        <taxon>Flavobacteriia</taxon>
        <taxon>Flavobacteriales</taxon>
        <taxon>Weeksellaceae</taxon>
        <taxon>Profundicola</taxon>
    </lineage>
</organism>